<keyword evidence="2" id="KW-0132">Cell division</keyword>
<keyword evidence="1" id="KW-0963">Cytoplasm</keyword>
<organism evidence="6 7">
    <name type="scientific">Halochromatium glycolicum</name>
    <dbReference type="NCBI Taxonomy" id="85075"/>
    <lineage>
        <taxon>Bacteria</taxon>
        <taxon>Pseudomonadati</taxon>
        <taxon>Pseudomonadota</taxon>
        <taxon>Gammaproteobacteria</taxon>
        <taxon>Chromatiales</taxon>
        <taxon>Chromatiaceae</taxon>
        <taxon>Halochromatium</taxon>
    </lineage>
</organism>
<dbReference type="GO" id="GO:0051301">
    <property type="term" value="P:cell division"/>
    <property type="evidence" value="ECO:0007669"/>
    <property type="project" value="UniProtKB-KW"/>
</dbReference>
<dbReference type="PANTHER" id="PTHR34298:SF2">
    <property type="entry name" value="SEGREGATION AND CONDENSATION PROTEIN B"/>
    <property type="match status" value="1"/>
</dbReference>
<dbReference type="Gene3D" id="1.10.10.10">
    <property type="entry name" value="Winged helix-like DNA-binding domain superfamily/Winged helix DNA-binding domain"/>
    <property type="match status" value="2"/>
</dbReference>
<dbReference type="Pfam" id="PF04079">
    <property type="entry name" value="SMC_ScpB"/>
    <property type="match status" value="1"/>
</dbReference>
<dbReference type="AlphaFoldDB" id="A0AAJ0U804"/>
<name>A0AAJ0U804_9GAMM</name>
<reference evidence="6" key="2">
    <citation type="journal article" date="2020" name="Microorganisms">
        <title>Osmotic Adaptation and Compatible Solute Biosynthesis of Phototrophic Bacteria as Revealed from Genome Analyses.</title>
        <authorList>
            <person name="Imhoff J.F."/>
            <person name="Rahn T."/>
            <person name="Kunzel S."/>
            <person name="Keller A."/>
            <person name="Neulinger S.C."/>
        </authorList>
    </citation>
    <scope>NUCLEOTIDE SEQUENCE</scope>
    <source>
        <strain evidence="6">DSM 11080</strain>
    </source>
</reference>
<evidence type="ECO:0000256" key="4">
    <source>
        <dbReference type="ARBA" id="ARBA00023306"/>
    </source>
</evidence>
<evidence type="ECO:0000313" key="7">
    <source>
        <dbReference type="Proteomes" id="UP001296776"/>
    </source>
</evidence>
<feature type="compositionally biased region" description="Basic and acidic residues" evidence="5">
    <location>
        <begin position="262"/>
        <end position="271"/>
    </location>
</feature>
<protein>
    <submittedName>
        <fullName evidence="6">SMC-Scp complex subunit ScpB</fullName>
    </submittedName>
</protein>
<comment type="caution">
    <text evidence="6">The sequence shown here is derived from an EMBL/GenBank/DDBJ whole genome shotgun (WGS) entry which is preliminary data.</text>
</comment>
<dbReference type="NCBIfam" id="TIGR00281">
    <property type="entry name" value="SMC-Scp complex subunit ScpB"/>
    <property type="match status" value="1"/>
</dbReference>
<keyword evidence="4" id="KW-0131">Cell cycle</keyword>
<dbReference type="PANTHER" id="PTHR34298">
    <property type="entry name" value="SEGREGATION AND CONDENSATION PROTEIN B"/>
    <property type="match status" value="1"/>
</dbReference>
<evidence type="ECO:0000256" key="5">
    <source>
        <dbReference type="SAM" id="MobiDB-lite"/>
    </source>
</evidence>
<reference evidence="6" key="1">
    <citation type="submission" date="2017-08" db="EMBL/GenBank/DDBJ databases">
        <authorList>
            <person name="Imhoff J.F."/>
            <person name="Rahn T."/>
            <person name="Kuenzel S."/>
            <person name="Neulinger S.C."/>
        </authorList>
    </citation>
    <scope>NUCLEOTIDE SEQUENCE</scope>
    <source>
        <strain evidence="6">DSM 11080</strain>
    </source>
</reference>
<evidence type="ECO:0000313" key="6">
    <source>
        <dbReference type="EMBL" id="MBK1707019.1"/>
    </source>
</evidence>
<proteinExistence type="predicted"/>
<accession>A0AAJ0U804</accession>
<dbReference type="Proteomes" id="UP001296776">
    <property type="component" value="Unassembled WGS sequence"/>
</dbReference>
<evidence type="ECO:0000256" key="1">
    <source>
        <dbReference type="ARBA" id="ARBA00022490"/>
    </source>
</evidence>
<dbReference type="EMBL" id="NRSJ01000060">
    <property type="protein sequence ID" value="MBK1707019.1"/>
    <property type="molecule type" value="Genomic_DNA"/>
</dbReference>
<feature type="region of interest" description="Disordered" evidence="5">
    <location>
        <begin position="215"/>
        <end position="271"/>
    </location>
</feature>
<dbReference type="InterPro" id="IPR036390">
    <property type="entry name" value="WH_DNA-bd_sf"/>
</dbReference>
<evidence type="ECO:0000256" key="3">
    <source>
        <dbReference type="ARBA" id="ARBA00022829"/>
    </source>
</evidence>
<keyword evidence="3" id="KW-0159">Chromosome partition</keyword>
<keyword evidence="7" id="KW-1185">Reference proteome</keyword>
<evidence type="ECO:0000256" key="2">
    <source>
        <dbReference type="ARBA" id="ARBA00022618"/>
    </source>
</evidence>
<dbReference type="InterPro" id="IPR005234">
    <property type="entry name" value="ScpB_csome_segregation"/>
</dbReference>
<dbReference type="GO" id="GO:0051304">
    <property type="term" value="P:chromosome separation"/>
    <property type="evidence" value="ECO:0007669"/>
    <property type="project" value="InterPro"/>
</dbReference>
<feature type="region of interest" description="Disordered" evidence="5">
    <location>
        <begin position="1"/>
        <end position="24"/>
    </location>
</feature>
<sequence length="271" mass="29723">MSGWDEDQSRPSSAASTNDEPHQNALSLLLPDVEQVVEGALLAAGEPLSVERIQGLYDEGERPSRKAILSALEALREDYEGRAIELVEVASGWRIQVRASVAPWVSRLWQEKPARYSRAMLETLALIAYRQPITRGEIEQIRGVAVSTPIIKTLTERDWVRVVGHREVPGRPALYATTRRFLDYFGLCSLNELPPLAEIRDGSFFEQALPALAEAEAADTDASKQQDQAAPPGRPHLVLAASNGSTLPDGGQSDGASQVPDRQQHNDDEEP</sequence>
<gene>
    <name evidence="6" type="primary">scpB</name>
    <name evidence="6" type="ORF">CKO40_21405</name>
</gene>
<dbReference type="InterPro" id="IPR036388">
    <property type="entry name" value="WH-like_DNA-bd_sf"/>
</dbReference>
<dbReference type="SUPFAM" id="SSF46785">
    <property type="entry name" value="Winged helix' DNA-binding domain"/>
    <property type="match status" value="2"/>
</dbReference>